<gene>
    <name evidence="4" type="ORF">ACFSKP_16905</name>
</gene>
<comment type="similarity">
    <text evidence="2">Belongs to the CDP-alcohol phosphatidyltransferase class-I family.</text>
</comment>
<dbReference type="RefSeq" id="WP_250431226.1">
    <property type="nucleotide sequence ID" value="NZ_JALPRR010000003.1"/>
</dbReference>
<evidence type="ECO:0000256" key="2">
    <source>
        <dbReference type="RuleBase" id="RU003750"/>
    </source>
</evidence>
<evidence type="ECO:0000256" key="3">
    <source>
        <dbReference type="SAM" id="Phobius"/>
    </source>
</evidence>
<organism evidence="4 5">
    <name type="scientific">Pontibacter ruber</name>
    <dbReference type="NCBI Taxonomy" id="1343895"/>
    <lineage>
        <taxon>Bacteria</taxon>
        <taxon>Pseudomonadati</taxon>
        <taxon>Bacteroidota</taxon>
        <taxon>Cytophagia</taxon>
        <taxon>Cytophagales</taxon>
        <taxon>Hymenobacteraceae</taxon>
        <taxon>Pontibacter</taxon>
    </lineage>
</organism>
<dbReference type="InterPro" id="IPR048254">
    <property type="entry name" value="CDP_ALCOHOL_P_TRANSF_CS"/>
</dbReference>
<keyword evidence="3" id="KW-0812">Transmembrane</keyword>
<evidence type="ECO:0000256" key="1">
    <source>
        <dbReference type="ARBA" id="ARBA00022679"/>
    </source>
</evidence>
<evidence type="ECO:0000313" key="5">
    <source>
        <dbReference type="Proteomes" id="UP001597374"/>
    </source>
</evidence>
<dbReference type="EC" id="2.7.8.-" evidence="4"/>
<dbReference type="PROSITE" id="PS00379">
    <property type="entry name" value="CDP_ALCOHOL_P_TRANSF"/>
    <property type="match status" value="1"/>
</dbReference>
<proteinExistence type="inferred from homology"/>
<dbReference type="EMBL" id="JBHUIM010000002">
    <property type="protein sequence ID" value="MFD2247950.1"/>
    <property type="molecule type" value="Genomic_DNA"/>
</dbReference>
<dbReference type="Pfam" id="PF01066">
    <property type="entry name" value="CDP-OH_P_transf"/>
    <property type="match status" value="1"/>
</dbReference>
<keyword evidence="1 2" id="KW-0808">Transferase</keyword>
<dbReference type="GO" id="GO:0016740">
    <property type="term" value="F:transferase activity"/>
    <property type="evidence" value="ECO:0007669"/>
    <property type="project" value="UniProtKB-KW"/>
</dbReference>
<dbReference type="InterPro" id="IPR043130">
    <property type="entry name" value="CDP-OH_PTrfase_TM_dom"/>
</dbReference>
<keyword evidence="3" id="KW-0472">Membrane</keyword>
<reference evidence="5" key="1">
    <citation type="journal article" date="2019" name="Int. J. Syst. Evol. Microbiol.">
        <title>The Global Catalogue of Microorganisms (GCM) 10K type strain sequencing project: providing services to taxonomists for standard genome sequencing and annotation.</title>
        <authorList>
            <consortium name="The Broad Institute Genomics Platform"/>
            <consortium name="The Broad Institute Genome Sequencing Center for Infectious Disease"/>
            <person name="Wu L."/>
            <person name="Ma J."/>
        </authorList>
    </citation>
    <scope>NUCLEOTIDE SEQUENCE [LARGE SCALE GENOMIC DNA]</scope>
    <source>
        <strain evidence="5">CGMCC 4.1782</strain>
    </source>
</reference>
<sequence length="196" mass="22403">MNRWTFYLINGITFYRLLAAFILSYLLLNKNLDVFKWLLPLSFFTDAIDGYLARRYNAVSILGSKLDSVADQLTLVAAVAGLFVFRTGFIQDNAPIIAFVIALYAGQTIMALLRYRRISSFHTYLAKIASVLVAAFLVLIFLVPQPVYTLFYLTALVISMELLEEMMLVLVLPEWKADVKGLYWVLQCKRKKHSKV</sequence>
<protein>
    <submittedName>
        <fullName evidence="4">CDP-alcohol phosphatidyltransferase family protein</fullName>
        <ecNumber evidence="4">2.7.8.-</ecNumber>
    </submittedName>
</protein>
<feature type="transmembrane region" description="Helical" evidence="3">
    <location>
        <begin position="7"/>
        <end position="28"/>
    </location>
</feature>
<keyword evidence="3" id="KW-1133">Transmembrane helix</keyword>
<accession>A0ABW5D0U9</accession>
<comment type="caution">
    <text evidence="4">The sequence shown here is derived from an EMBL/GenBank/DDBJ whole genome shotgun (WGS) entry which is preliminary data.</text>
</comment>
<dbReference type="Proteomes" id="UP001597374">
    <property type="component" value="Unassembled WGS sequence"/>
</dbReference>
<keyword evidence="5" id="KW-1185">Reference proteome</keyword>
<name>A0ABW5D0U9_9BACT</name>
<dbReference type="InterPro" id="IPR000462">
    <property type="entry name" value="CDP-OH_P_trans"/>
</dbReference>
<feature type="transmembrane region" description="Helical" evidence="3">
    <location>
        <begin position="125"/>
        <end position="144"/>
    </location>
</feature>
<dbReference type="Gene3D" id="1.20.120.1760">
    <property type="match status" value="1"/>
</dbReference>
<feature type="transmembrane region" description="Helical" evidence="3">
    <location>
        <begin position="96"/>
        <end position="113"/>
    </location>
</feature>
<evidence type="ECO:0000313" key="4">
    <source>
        <dbReference type="EMBL" id="MFD2247950.1"/>
    </source>
</evidence>